<gene>
    <name evidence="3" type="ORF">BXY53_2377</name>
</gene>
<dbReference type="OrthoDB" id="7173870at2"/>
<protein>
    <submittedName>
        <fullName evidence="3">Cytochrome c oxidase cbb3-type subunit 4</fullName>
    </submittedName>
</protein>
<accession>A0A397PIT8</accession>
<reference evidence="3 4" key="1">
    <citation type="submission" date="2018-08" db="EMBL/GenBank/DDBJ databases">
        <title>Genomic Encyclopedia of Archaeal and Bacterial Type Strains, Phase II (KMG-II): from individual species to whole genera.</title>
        <authorList>
            <person name="Goeker M."/>
        </authorList>
    </citation>
    <scope>NUCLEOTIDE SEQUENCE [LARGE SCALE GENOMIC DNA]</scope>
    <source>
        <strain evidence="3 4">DSM 5002</strain>
    </source>
</reference>
<dbReference type="InterPro" id="IPR008621">
    <property type="entry name" value="Cbb3-typ_cyt_oxidase_comp"/>
</dbReference>
<keyword evidence="2" id="KW-0472">Membrane</keyword>
<dbReference type="RefSeq" id="WP_119062164.1">
    <property type="nucleotide sequence ID" value="NZ_QXDF01000002.1"/>
</dbReference>
<dbReference type="CDD" id="cd01324">
    <property type="entry name" value="cbb3_Oxidase_CcoQ"/>
    <property type="match status" value="1"/>
</dbReference>
<dbReference type="Proteomes" id="UP000266273">
    <property type="component" value="Unassembled WGS sequence"/>
</dbReference>
<name>A0A397PIT8_9HYPH</name>
<dbReference type="Pfam" id="PF05545">
    <property type="entry name" value="FixQ"/>
    <property type="match status" value="1"/>
</dbReference>
<keyword evidence="4" id="KW-1185">Reference proteome</keyword>
<organism evidence="3 4">
    <name type="scientific">Dichotomicrobium thermohalophilum</name>
    <dbReference type="NCBI Taxonomy" id="933063"/>
    <lineage>
        <taxon>Bacteria</taxon>
        <taxon>Pseudomonadati</taxon>
        <taxon>Pseudomonadota</taxon>
        <taxon>Alphaproteobacteria</taxon>
        <taxon>Hyphomicrobiales</taxon>
        <taxon>Hyphomicrobiaceae</taxon>
        <taxon>Dichotomicrobium</taxon>
    </lineage>
</organism>
<dbReference type="AlphaFoldDB" id="A0A397PIT8"/>
<keyword evidence="2" id="KW-0812">Transmembrane</keyword>
<feature type="transmembrane region" description="Helical" evidence="2">
    <location>
        <begin position="12"/>
        <end position="31"/>
    </location>
</feature>
<evidence type="ECO:0000256" key="2">
    <source>
        <dbReference type="SAM" id="Phobius"/>
    </source>
</evidence>
<proteinExistence type="predicted"/>
<evidence type="ECO:0000313" key="4">
    <source>
        <dbReference type="Proteomes" id="UP000266273"/>
    </source>
</evidence>
<evidence type="ECO:0000313" key="3">
    <source>
        <dbReference type="EMBL" id="RIA47809.1"/>
    </source>
</evidence>
<comment type="caution">
    <text evidence="3">The sequence shown here is derived from an EMBL/GenBank/DDBJ whole genome shotgun (WGS) entry which is preliminary data.</text>
</comment>
<keyword evidence="2" id="KW-1133">Transmembrane helix</keyword>
<sequence length="63" mass="7055">MTYDTVVMVTQIVGLILFIGLFVAVLIYALWPGNKKRFERASRVPLEQDEKPDEDTQRGGDGG</sequence>
<evidence type="ECO:0000256" key="1">
    <source>
        <dbReference type="SAM" id="MobiDB-lite"/>
    </source>
</evidence>
<feature type="region of interest" description="Disordered" evidence="1">
    <location>
        <begin position="41"/>
        <end position="63"/>
    </location>
</feature>
<dbReference type="EMBL" id="QXDF01000002">
    <property type="protein sequence ID" value="RIA47809.1"/>
    <property type="molecule type" value="Genomic_DNA"/>
</dbReference>